<dbReference type="PANTHER" id="PTHR43861">
    <property type="entry name" value="TRANS-ACONITATE 2-METHYLTRANSFERASE-RELATED"/>
    <property type="match status" value="1"/>
</dbReference>
<evidence type="ECO:0000256" key="1">
    <source>
        <dbReference type="ARBA" id="ARBA00022679"/>
    </source>
</evidence>
<evidence type="ECO:0000313" key="4">
    <source>
        <dbReference type="Proteomes" id="UP000032431"/>
    </source>
</evidence>
<dbReference type="OrthoDB" id="9811589at2"/>
<evidence type="ECO:0000259" key="2">
    <source>
        <dbReference type="Pfam" id="PF13649"/>
    </source>
</evidence>
<feature type="domain" description="Methyltransferase" evidence="2">
    <location>
        <begin position="41"/>
        <end position="136"/>
    </location>
</feature>
<dbReference type="SUPFAM" id="SSF53335">
    <property type="entry name" value="S-adenosyl-L-methionine-dependent methyltransferases"/>
    <property type="match status" value="1"/>
</dbReference>
<proteinExistence type="predicted"/>
<dbReference type="CDD" id="cd02440">
    <property type="entry name" value="AdoMet_MTases"/>
    <property type="match status" value="1"/>
</dbReference>
<reference evidence="4" key="1">
    <citation type="submission" date="2014-07" db="EMBL/GenBank/DDBJ databases">
        <authorList>
            <person name="Wibberg D."/>
        </authorList>
    </citation>
    <scope>NUCLEOTIDE SEQUENCE [LARGE SCALE GENOMIC DNA]</scope>
    <source>
        <strain evidence="4">DG5</strain>
    </source>
</reference>
<dbReference type="KEGG" id="ccel:CCDG5_0994"/>
<dbReference type="STRING" id="29343.CCDG5_0994"/>
<dbReference type="Gene3D" id="2.20.25.110">
    <property type="entry name" value="S-adenosyl-L-methionine-dependent methyltransferases"/>
    <property type="match status" value="1"/>
</dbReference>
<keyword evidence="3" id="KW-0489">Methyltransferase</keyword>
<organism evidence="3 4">
    <name type="scientific">[Clostridium] cellulosi</name>
    <dbReference type="NCBI Taxonomy" id="29343"/>
    <lineage>
        <taxon>Bacteria</taxon>
        <taxon>Bacillati</taxon>
        <taxon>Bacillota</taxon>
        <taxon>Clostridia</taxon>
        <taxon>Eubacteriales</taxon>
        <taxon>Oscillospiraceae</taxon>
        <taxon>Oscillospiraceae incertae sedis</taxon>
    </lineage>
</organism>
<dbReference type="InterPro" id="IPR041698">
    <property type="entry name" value="Methyltransf_25"/>
</dbReference>
<evidence type="ECO:0000313" key="3">
    <source>
        <dbReference type="EMBL" id="CDZ24111.1"/>
    </source>
</evidence>
<sequence length="247" mass="28240">MKSYSVFAKYYDVLMKDVDYKSRTDYLCEIFKKHSLCGNSILDLGCGTGAITFELVKKGYDVIGVDQSEQMLSQAAEKSNGISNNPIFICQDMRNLDLYGTVSAAVCVLDGINHLTSAASVKAAFSRIALFLEKGGLFVFDLNTPFKMETILGNNAFVYDYDDIFCVWQNFYNKKTRLCNFELTFFEYDSGHYNRFDESFSERAYTTRQIKSWLFESGLSLEAVYDDLSFDNPKDNSERLIYVARKI</sequence>
<dbReference type="Pfam" id="PF13649">
    <property type="entry name" value="Methyltransf_25"/>
    <property type="match status" value="1"/>
</dbReference>
<dbReference type="GO" id="GO:0032259">
    <property type="term" value="P:methylation"/>
    <property type="evidence" value="ECO:0007669"/>
    <property type="project" value="UniProtKB-KW"/>
</dbReference>
<dbReference type="Proteomes" id="UP000032431">
    <property type="component" value="Chromosome I"/>
</dbReference>
<protein>
    <submittedName>
        <fullName evidence="3">Type 11 methyltransferase</fullName>
    </submittedName>
</protein>
<dbReference type="InterPro" id="IPR029063">
    <property type="entry name" value="SAM-dependent_MTases_sf"/>
</dbReference>
<dbReference type="GO" id="GO:0008168">
    <property type="term" value="F:methyltransferase activity"/>
    <property type="evidence" value="ECO:0007669"/>
    <property type="project" value="UniProtKB-KW"/>
</dbReference>
<name>A0A078KKA2_9FIRM</name>
<accession>A0A078KKA2</accession>
<dbReference type="EMBL" id="LM995447">
    <property type="protein sequence ID" value="CDZ24111.1"/>
    <property type="molecule type" value="Genomic_DNA"/>
</dbReference>
<gene>
    <name evidence="3" type="ORF">CCDG5_0994</name>
</gene>
<dbReference type="Gene3D" id="3.40.50.150">
    <property type="entry name" value="Vaccinia Virus protein VP39"/>
    <property type="match status" value="1"/>
</dbReference>
<keyword evidence="1 3" id="KW-0808">Transferase</keyword>
<keyword evidence="4" id="KW-1185">Reference proteome</keyword>
<dbReference type="AlphaFoldDB" id="A0A078KKA2"/>
<dbReference type="HOGENOM" id="CLU_069129_5_0_9"/>
<dbReference type="PATRIC" id="fig|29343.3.peg.1048"/>